<dbReference type="Proteomes" id="UP001500902">
    <property type="component" value="Unassembled WGS sequence"/>
</dbReference>
<comment type="caution">
    <text evidence="5">The sequence shown here is derived from an EMBL/GenBank/DDBJ whole genome shotgun (WGS) entry which is preliminary data.</text>
</comment>
<evidence type="ECO:0000256" key="1">
    <source>
        <dbReference type="ARBA" id="ARBA00006962"/>
    </source>
</evidence>
<dbReference type="InterPro" id="IPR009695">
    <property type="entry name" value="Diacylglyc_glucosyltr_N"/>
</dbReference>
<evidence type="ECO:0000313" key="5">
    <source>
        <dbReference type="EMBL" id="GAA3710753.1"/>
    </source>
</evidence>
<dbReference type="SUPFAM" id="SSF53756">
    <property type="entry name" value="UDP-Glycosyltransferase/glycogen phosphorylase"/>
    <property type="match status" value="1"/>
</dbReference>
<dbReference type="EMBL" id="BAAAZP010000211">
    <property type="protein sequence ID" value="GAA3710753.1"/>
    <property type="molecule type" value="Genomic_DNA"/>
</dbReference>
<dbReference type="InterPro" id="IPR050519">
    <property type="entry name" value="Glycosyltransf_28_UgtP"/>
</dbReference>
<comment type="similarity">
    <text evidence="1">Belongs to the glycosyltransferase 28 family.</text>
</comment>
<dbReference type="PANTHER" id="PTHR43025">
    <property type="entry name" value="MONOGALACTOSYLDIACYLGLYCEROL SYNTHASE"/>
    <property type="match status" value="1"/>
</dbReference>
<gene>
    <name evidence="5" type="ORF">GCM10022224_090250</name>
</gene>
<accession>A0ABP7DVG6</accession>
<name>A0ABP7DVG6_9ACTN</name>
<sequence length="377" mass="40446">MEGEPIRGSEPPERAGRERRRRVLILSASMGNGHDGVAAELAARLTAENADAEIIDVLHLFPLRLGSALRRGYRWMILRAPWLYEVIYQVFFVGKRSGGTSPLTALAAPRLRRLVAAGSPDEIVSTFHLAAQITGRLRERGRLRCPSTVLVTDFAVHHLWLHSGNDRCLSPNGDVVGEIAVRTRRSALRCAPVVRPEFTRTPAGRSGMDSGGRFVLVSGGAWGVGDIVATARALVGSGRYTPLVLCGNNARLRRRLESDGLGRALGWRDDVPELMADAYALVDNGSGVTCWEAFSAGLPVVIHRPIPGHGVASARAMAEASVVSHTGTASGLLDALDLLEDEAARRRRTDRAFALFSALPVQAGLISAPGRSRHGSG</sequence>
<dbReference type="Gene3D" id="3.40.50.2000">
    <property type="entry name" value="Glycogen Phosphorylase B"/>
    <property type="match status" value="1"/>
</dbReference>
<evidence type="ECO:0000259" key="4">
    <source>
        <dbReference type="Pfam" id="PF06925"/>
    </source>
</evidence>
<dbReference type="RefSeq" id="WP_344893647.1">
    <property type="nucleotide sequence ID" value="NZ_BAAAZP010000211.1"/>
</dbReference>
<organism evidence="5 6">
    <name type="scientific">Nonomuraea antimicrobica</name>
    <dbReference type="NCBI Taxonomy" id="561173"/>
    <lineage>
        <taxon>Bacteria</taxon>
        <taxon>Bacillati</taxon>
        <taxon>Actinomycetota</taxon>
        <taxon>Actinomycetes</taxon>
        <taxon>Streptosporangiales</taxon>
        <taxon>Streptosporangiaceae</taxon>
        <taxon>Nonomuraea</taxon>
    </lineage>
</organism>
<protein>
    <submittedName>
        <fullName evidence="5">Galactosyldiacylglycerol synthase</fullName>
    </submittedName>
</protein>
<dbReference type="Pfam" id="PF06925">
    <property type="entry name" value="MGDG_synth"/>
    <property type="match status" value="1"/>
</dbReference>
<evidence type="ECO:0000256" key="3">
    <source>
        <dbReference type="ARBA" id="ARBA00022679"/>
    </source>
</evidence>
<evidence type="ECO:0000313" key="6">
    <source>
        <dbReference type="Proteomes" id="UP001500902"/>
    </source>
</evidence>
<dbReference type="PANTHER" id="PTHR43025:SF3">
    <property type="entry name" value="MONOGALACTOSYLDIACYLGLYCEROL SYNTHASE 1, CHLOROPLASTIC"/>
    <property type="match status" value="1"/>
</dbReference>
<proteinExistence type="inferred from homology"/>
<reference evidence="6" key="1">
    <citation type="journal article" date="2019" name="Int. J. Syst. Evol. Microbiol.">
        <title>The Global Catalogue of Microorganisms (GCM) 10K type strain sequencing project: providing services to taxonomists for standard genome sequencing and annotation.</title>
        <authorList>
            <consortium name="The Broad Institute Genomics Platform"/>
            <consortium name="The Broad Institute Genome Sequencing Center for Infectious Disease"/>
            <person name="Wu L."/>
            <person name="Ma J."/>
        </authorList>
    </citation>
    <scope>NUCLEOTIDE SEQUENCE [LARGE SCALE GENOMIC DNA]</scope>
    <source>
        <strain evidence="6">JCM 16904</strain>
    </source>
</reference>
<keyword evidence="6" id="KW-1185">Reference proteome</keyword>
<evidence type="ECO:0000256" key="2">
    <source>
        <dbReference type="ARBA" id="ARBA00022676"/>
    </source>
</evidence>
<keyword evidence="2" id="KW-0328">Glycosyltransferase</keyword>
<feature type="domain" description="Diacylglycerol glucosyltransferase N-terminal" evidence="4">
    <location>
        <begin position="34"/>
        <end position="178"/>
    </location>
</feature>
<keyword evidence="3" id="KW-0808">Transferase</keyword>